<evidence type="ECO:0000313" key="3">
    <source>
        <dbReference type="Proteomes" id="UP000272316"/>
    </source>
</evidence>
<dbReference type="Pfam" id="PF10988">
    <property type="entry name" value="DUF2807"/>
    <property type="match status" value="1"/>
</dbReference>
<gene>
    <name evidence="2" type="ORF">EIB75_14265</name>
</gene>
<dbReference type="EMBL" id="CP034160">
    <property type="protein sequence ID" value="AZI56353.1"/>
    <property type="molecule type" value="Genomic_DNA"/>
</dbReference>
<dbReference type="InterPro" id="IPR021255">
    <property type="entry name" value="DUF2807"/>
</dbReference>
<reference evidence="3" key="1">
    <citation type="submission" date="2018-11" db="EMBL/GenBank/DDBJ databases">
        <title>Proposal to divide the Flavobacteriaceae and reorganize its genera based on Amino Acid Identity values calculated from whole genome sequences.</title>
        <authorList>
            <person name="Nicholson A.C."/>
            <person name="Gulvik C.A."/>
            <person name="Whitney A.M."/>
            <person name="Sheth M."/>
            <person name="Batra D."/>
            <person name="Pryor J."/>
            <person name="Bernardet J.-F."/>
            <person name="Hugo C."/>
            <person name="Kampfer P."/>
            <person name="Newman J.D."/>
            <person name="McQuiston J.R."/>
        </authorList>
    </citation>
    <scope>NUCLEOTIDE SEQUENCE [LARGE SCALE GENOMIC DNA]</scope>
    <source>
        <strain evidence="3">H6466</strain>
    </source>
</reference>
<protein>
    <submittedName>
        <fullName evidence="2">DUF2807 domain-containing protein</fullName>
    </submittedName>
</protein>
<feature type="domain" description="Putative auto-transporter adhesin head GIN" evidence="1">
    <location>
        <begin position="43"/>
        <end position="237"/>
    </location>
</feature>
<dbReference type="RefSeq" id="WP_124987080.1">
    <property type="nucleotide sequence ID" value="NZ_CP034160.1"/>
</dbReference>
<name>A0A3G8ZGG4_9FLAO</name>
<dbReference type="Proteomes" id="UP000272316">
    <property type="component" value="Chromosome"/>
</dbReference>
<organism evidence="2 3">
    <name type="scientific">Epilithonimonas vandammei</name>
    <dbReference type="NCBI Taxonomy" id="2487072"/>
    <lineage>
        <taxon>Bacteria</taxon>
        <taxon>Pseudomonadati</taxon>
        <taxon>Bacteroidota</taxon>
        <taxon>Flavobacteriia</taxon>
        <taxon>Flavobacteriales</taxon>
        <taxon>Weeksellaceae</taxon>
        <taxon>Chryseobacterium group</taxon>
        <taxon>Epilithonimonas</taxon>
    </lineage>
</organism>
<sequence length="257" mass="27882">MQKILLLIITMIIGLFASTTVLKGQDFSNKNSAETKIFNLDSFNAVKSSQAIEVEIVKAEQDKVVATSNYISELNIEVKNKTLYVNYKPNVSLQNADTKVIVYMRNLVKAEAENASNIRVKSVFNTTNQTFETRTAGKIFADSKSENVYINLRNAGEFSGKIDAKNLNVNISSASIAKLSGSADKAEISADSASNLDARNVNIKTAKVYATATSTIILSISEELTAEATSLAKIKYKTLSGIKFSAIRKSGGKIDSI</sequence>
<evidence type="ECO:0000259" key="1">
    <source>
        <dbReference type="Pfam" id="PF10988"/>
    </source>
</evidence>
<accession>A0A3G8ZGG4</accession>
<dbReference type="Gene3D" id="2.160.20.120">
    <property type="match status" value="1"/>
</dbReference>
<evidence type="ECO:0000313" key="2">
    <source>
        <dbReference type="EMBL" id="AZI56353.1"/>
    </source>
</evidence>
<dbReference type="AlphaFoldDB" id="A0A3G8ZGG4"/>
<dbReference type="KEGG" id="eva:EIB75_14265"/>
<proteinExistence type="predicted"/>